<name>A0A2T5IBX3_9LACT</name>
<dbReference type="Gene3D" id="1.10.3720.10">
    <property type="entry name" value="MetI-like"/>
    <property type="match status" value="1"/>
</dbReference>
<dbReference type="SUPFAM" id="SSF161098">
    <property type="entry name" value="MetI-like"/>
    <property type="match status" value="1"/>
</dbReference>
<keyword evidence="6 8" id="KW-1133">Transmembrane helix</keyword>
<protein>
    <submittedName>
        <fullName evidence="10">Putative spermidine/putrescine transport system permease protein</fullName>
    </submittedName>
</protein>
<comment type="subcellular location">
    <subcellularLocation>
        <location evidence="1 8">Cell membrane</location>
        <topology evidence="1 8">Multi-pass membrane protein</topology>
    </subcellularLocation>
</comment>
<evidence type="ECO:0000256" key="3">
    <source>
        <dbReference type="ARBA" id="ARBA00022448"/>
    </source>
</evidence>
<dbReference type="PANTHER" id="PTHR42929">
    <property type="entry name" value="INNER MEMBRANE ABC TRANSPORTER PERMEASE PROTEIN YDCU-RELATED-RELATED"/>
    <property type="match status" value="1"/>
</dbReference>
<feature type="domain" description="ABC transmembrane type-1" evidence="9">
    <location>
        <begin position="63"/>
        <end position="271"/>
    </location>
</feature>
<comment type="caution">
    <text evidence="10">The sequence shown here is derived from an EMBL/GenBank/DDBJ whole genome shotgun (WGS) entry which is preliminary data.</text>
</comment>
<proteinExistence type="inferred from homology"/>
<accession>A0A2T5IBX3</accession>
<dbReference type="InterPro" id="IPR000515">
    <property type="entry name" value="MetI-like"/>
</dbReference>
<feature type="transmembrane region" description="Helical" evidence="8">
    <location>
        <begin position="12"/>
        <end position="34"/>
    </location>
</feature>
<evidence type="ECO:0000259" key="9">
    <source>
        <dbReference type="PROSITE" id="PS50928"/>
    </source>
</evidence>
<feature type="transmembrane region" description="Helical" evidence="8">
    <location>
        <begin position="192"/>
        <end position="213"/>
    </location>
</feature>
<evidence type="ECO:0000256" key="4">
    <source>
        <dbReference type="ARBA" id="ARBA00022475"/>
    </source>
</evidence>
<feature type="transmembrane region" description="Helical" evidence="8">
    <location>
        <begin position="67"/>
        <end position="88"/>
    </location>
</feature>
<gene>
    <name evidence="10" type="ORF">C8U37_12325</name>
</gene>
<feature type="transmembrane region" description="Helical" evidence="8">
    <location>
        <begin position="255"/>
        <end position="275"/>
    </location>
</feature>
<dbReference type="PANTHER" id="PTHR42929:SF1">
    <property type="entry name" value="INNER MEMBRANE ABC TRANSPORTER PERMEASE PROTEIN YDCU-RELATED"/>
    <property type="match status" value="1"/>
</dbReference>
<evidence type="ECO:0000256" key="1">
    <source>
        <dbReference type="ARBA" id="ARBA00004651"/>
    </source>
</evidence>
<keyword evidence="5 8" id="KW-0812">Transmembrane</keyword>
<dbReference type="AlphaFoldDB" id="A0A2T5IBX3"/>
<feature type="transmembrane region" description="Helical" evidence="8">
    <location>
        <begin position="109"/>
        <end position="131"/>
    </location>
</feature>
<dbReference type="GO" id="GO:0005886">
    <property type="term" value="C:plasma membrane"/>
    <property type="evidence" value="ECO:0007669"/>
    <property type="project" value="UniProtKB-SubCell"/>
</dbReference>
<keyword evidence="4" id="KW-1003">Cell membrane</keyword>
<evidence type="ECO:0000256" key="6">
    <source>
        <dbReference type="ARBA" id="ARBA00022989"/>
    </source>
</evidence>
<dbReference type="GO" id="GO:0055085">
    <property type="term" value="P:transmembrane transport"/>
    <property type="evidence" value="ECO:0007669"/>
    <property type="project" value="InterPro"/>
</dbReference>
<evidence type="ECO:0000256" key="5">
    <source>
        <dbReference type="ARBA" id="ARBA00022692"/>
    </source>
</evidence>
<keyword evidence="7 8" id="KW-0472">Membrane</keyword>
<evidence type="ECO:0000256" key="7">
    <source>
        <dbReference type="ARBA" id="ARBA00023136"/>
    </source>
</evidence>
<reference evidence="10 11" key="1">
    <citation type="submission" date="2018-04" db="EMBL/GenBank/DDBJ databases">
        <title>Genomic Encyclopedia of Archaeal and Bacterial Type Strains, Phase II (KMG-II): from individual species to whole genera.</title>
        <authorList>
            <person name="Goeker M."/>
        </authorList>
    </citation>
    <scope>NUCLEOTIDE SEQUENCE [LARGE SCALE GENOMIC DNA]</scope>
    <source>
        <strain evidence="10 11">DSM 18806</strain>
    </source>
</reference>
<dbReference type="EMBL" id="QAOM01000023">
    <property type="protein sequence ID" value="PTQ81261.1"/>
    <property type="molecule type" value="Genomic_DNA"/>
</dbReference>
<evidence type="ECO:0000256" key="2">
    <source>
        <dbReference type="ARBA" id="ARBA00007069"/>
    </source>
</evidence>
<dbReference type="Pfam" id="PF00528">
    <property type="entry name" value="BPD_transp_1"/>
    <property type="match status" value="1"/>
</dbReference>
<keyword evidence="3 8" id="KW-0813">Transport</keyword>
<organism evidence="10 11">
    <name type="scientific">Trichococcus patagoniensis</name>
    <dbReference type="NCBI Taxonomy" id="382641"/>
    <lineage>
        <taxon>Bacteria</taxon>
        <taxon>Bacillati</taxon>
        <taxon>Bacillota</taxon>
        <taxon>Bacilli</taxon>
        <taxon>Lactobacillales</taxon>
        <taxon>Carnobacteriaceae</taxon>
        <taxon>Trichococcus</taxon>
    </lineage>
</organism>
<evidence type="ECO:0000256" key="8">
    <source>
        <dbReference type="RuleBase" id="RU363032"/>
    </source>
</evidence>
<comment type="similarity">
    <text evidence="2">Belongs to the binding-protein-dependent transport system permease family. CysTW subfamily.</text>
</comment>
<dbReference type="CDD" id="cd06261">
    <property type="entry name" value="TM_PBP2"/>
    <property type="match status" value="1"/>
</dbReference>
<feature type="transmembrane region" description="Helical" evidence="8">
    <location>
        <begin position="151"/>
        <end position="171"/>
    </location>
</feature>
<dbReference type="PROSITE" id="PS50928">
    <property type="entry name" value="ABC_TM1"/>
    <property type="match status" value="1"/>
</dbReference>
<evidence type="ECO:0000313" key="11">
    <source>
        <dbReference type="Proteomes" id="UP000244161"/>
    </source>
</evidence>
<sequence length="282" mass="31135">MMQRNEKRKYLVLLLPFALLILLFELLPLANILINSFLEPGTGGITFANFTTIFTSDYYLMSIKNSLFVSLLSAFIGIAIALLGAYAIHTAGDRMKKLYITTLNMTSNFQGIVLAFAFILLLGNSGILTTLGEKWNLAALNNYDLYTTSGILITFIYFQIPLATLLLYPSFDGIKTEYKEAASLMNATTWQFWSKIGLPLVLPSIFGTFSVLFSNALAAYATPYALLGNNYALLPIRISSMFTGDVVQQVELGSALSIVMLVLMSTMTLISNSLLKKFRKGV</sequence>
<dbReference type="Proteomes" id="UP000244161">
    <property type="component" value="Unassembled WGS sequence"/>
</dbReference>
<keyword evidence="11" id="KW-1185">Reference proteome</keyword>
<evidence type="ECO:0000313" key="10">
    <source>
        <dbReference type="EMBL" id="PTQ81261.1"/>
    </source>
</evidence>
<dbReference type="InterPro" id="IPR035906">
    <property type="entry name" value="MetI-like_sf"/>
</dbReference>